<dbReference type="AlphaFoldDB" id="A0A2W4VMK7"/>
<dbReference type="Gene3D" id="2.70.70.10">
    <property type="entry name" value="Glucose Permease (Domain IIA)"/>
    <property type="match status" value="1"/>
</dbReference>
<gene>
    <name evidence="1" type="ORF">DCF25_16070</name>
</gene>
<accession>A0A2W4VMK7</accession>
<dbReference type="InterPro" id="IPR011055">
    <property type="entry name" value="Dup_hybrid_motif"/>
</dbReference>
<sequence length="397" mass="43008">MLHLAAKQLLTGDRTQTQISADAIAPAFDELSPDLRYKLLQRRAVKGWLFNSVLYLATAVLLAPVAVPQLNAAADGTISQVRGLKQKADTVAEFISPDFAAPVQKGENIAGHTVTSGYGFRDTANLPEGASADHKGVDLATEIGTPIKAIGAKGSKTKVRCWTDSKGGGNVAEMEPQSFPNLKFQALHLSECKTGIYNAGETIVLSGDTGIGAPHLDWRQRDKTTGKHQHPQKSYLLWALTGREPNANFTRIDILRNAIITQESAGDAAIVNRDSSALGLAQILPENLAGAGKGWDFEALGKDLTPDEFLADPDAQTKIINHQLSNIYETQLKDGHSADEATRRTAAVWYSGNADLANDTKPQHWNGDPAKDYPSIKDYSDQVLNRVHELRKTQIND</sequence>
<dbReference type="Gene3D" id="1.10.530.10">
    <property type="match status" value="1"/>
</dbReference>
<reference evidence="1 2" key="2">
    <citation type="submission" date="2018-06" db="EMBL/GenBank/DDBJ databases">
        <title>Metagenomic assembly of (sub)arctic Cyanobacteria and their associated microbiome from non-axenic cultures.</title>
        <authorList>
            <person name="Baurain D."/>
        </authorList>
    </citation>
    <scope>NUCLEOTIDE SEQUENCE [LARGE SCALE GENOMIC DNA]</scope>
    <source>
        <strain evidence="1">ULC129bin1</strain>
    </source>
</reference>
<name>A0A2W4VMK7_9CYAN</name>
<proteinExistence type="predicted"/>
<evidence type="ECO:0000313" key="2">
    <source>
        <dbReference type="Proteomes" id="UP000249354"/>
    </source>
</evidence>
<dbReference type="EMBL" id="QBMC01000124">
    <property type="protein sequence ID" value="PZO13491.1"/>
    <property type="molecule type" value="Genomic_DNA"/>
</dbReference>
<dbReference type="CDD" id="cd12797">
    <property type="entry name" value="M23_peptidase"/>
    <property type="match status" value="1"/>
</dbReference>
<organism evidence="1 2">
    <name type="scientific">Leptolyngbya foveolarum</name>
    <dbReference type="NCBI Taxonomy" id="47253"/>
    <lineage>
        <taxon>Bacteria</taxon>
        <taxon>Bacillati</taxon>
        <taxon>Cyanobacteriota</taxon>
        <taxon>Cyanophyceae</taxon>
        <taxon>Leptolyngbyales</taxon>
        <taxon>Leptolyngbyaceae</taxon>
        <taxon>Leptolyngbya group</taxon>
        <taxon>Leptolyngbya</taxon>
    </lineage>
</organism>
<comment type="caution">
    <text evidence="1">The sequence shown here is derived from an EMBL/GenBank/DDBJ whole genome shotgun (WGS) entry which is preliminary data.</text>
</comment>
<evidence type="ECO:0000313" key="1">
    <source>
        <dbReference type="EMBL" id="PZO13491.1"/>
    </source>
</evidence>
<reference evidence="2" key="1">
    <citation type="submission" date="2018-04" db="EMBL/GenBank/DDBJ databases">
        <authorList>
            <person name="Cornet L."/>
        </authorList>
    </citation>
    <scope>NUCLEOTIDE SEQUENCE [LARGE SCALE GENOMIC DNA]</scope>
</reference>
<dbReference type="Proteomes" id="UP000249354">
    <property type="component" value="Unassembled WGS sequence"/>
</dbReference>
<evidence type="ECO:0008006" key="3">
    <source>
        <dbReference type="Google" id="ProtNLM"/>
    </source>
</evidence>
<protein>
    <recommendedName>
        <fullName evidence="3">Transglycosylase SLT domain-containing protein</fullName>
    </recommendedName>
</protein>